<dbReference type="AlphaFoldDB" id="A0AAV3Z141"/>
<proteinExistence type="predicted"/>
<accession>A0AAV3Z141</accession>
<sequence>MNKGKIKRSAIPSLDLDLDLTHKSQFGYILQARHSRWWHRATACGNSITDGAVSGGDPDDLHIQQADRLHVPLDAVVSDTGNCQDAISGLSWH</sequence>
<organism evidence="1 2">
    <name type="scientific">Plakobranchus ocellatus</name>
    <dbReference type="NCBI Taxonomy" id="259542"/>
    <lineage>
        <taxon>Eukaryota</taxon>
        <taxon>Metazoa</taxon>
        <taxon>Spiralia</taxon>
        <taxon>Lophotrochozoa</taxon>
        <taxon>Mollusca</taxon>
        <taxon>Gastropoda</taxon>
        <taxon>Heterobranchia</taxon>
        <taxon>Euthyneura</taxon>
        <taxon>Panpulmonata</taxon>
        <taxon>Sacoglossa</taxon>
        <taxon>Placobranchoidea</taxon>
        <taxon>Plakobranchidae</taxon>
        <taxon>Plakobranchus</taxon>
    </lineage>
</organism>
<evidence type="ECO:0000313" key="2">
    <source>
        <dbReference type="Proteomes" id="UP000735302"/>
    </source>
</evidence>
<gene>
    <name evidence="1" type="ORF">PoB_001426400</name>
</gene>
<protein>
    <submittedName>
        <fullName evidence="1">Uncharacterized protein</fullName>
    </submittedName>
</protein>
<comment type="caution">
    <text evidence="1">The sequence shown here is derived from an EMBL/GenBank/DDBJ whole genome shotgun (WGS) entry which is preliminary data.</text>
</comment>
<dbReference type="EMBL" id="BLXT01001780">
    <property type="protein sequence ID" value="GFN87758.1"/>
    <property type="molecule type" value="Genomic_DNA"/>
</dbReference>
<name>A0AAV3Z141_9GAST</name>
<reference evidence="1 2" key="1">
    <citation type="journal article" date="2021" name="Elife">
        <title>Chloroplast acquisition without the gene transfer in kleptoplastic sea slugs, Plakobranchus ocellatus.</title>
        <authorList>
            <person name="Maeda T."/>
            <person name="Takahashi S."/>
            <person name="Yoshida T."/>
            <person name="Shimamura S."/>
            <person name="Takaki Y."/>
            <person name="Nagai Y."/>
            <person name="Toyoda A."/>
            <person name="Suzuki Y."/>
            <person name="Arimoto A."/>
            <person name="Ishii H."/>
            <person name="Satoh N."/>
            <person name="Nishiyama T."/>
            <person name="Hasebe M."/>
            <person name="Maruyama T."/>
            <person name="Minagawa J."/>
            <person name="Obokata J."/>
            <person name="Shigenobu S."/>
        </authorList>
    </citation>
    <scope>NUCLEOTIDE SEQUENCE [LARGE SCALE GENOMIC DNA]</scope>
</reference>
<keyword evidence="2" id="KW-1185">Reference proteome</keyword>
<dbReference type="Proteomes" id="UP000735302">
    <property type="component" value="Unassembled WGS sequence"/>
</dbReference>
<evidence type="ECO:0000313" key="1">
    <source>
        <dbReference type="EMBL" id="GFN87758.1"/>
    </source>
</evidence>